<keyword evidence="3" id="KW-1185">Reference proteome</keyword>
<dbReference type="AlphaFoldDB" id="A0A1G9ABI8"/>
<gene>
    <name evidence="2" type="ORF">SAMN05216216_101189</name>
</gene>
<name>A0A1G9ABI8_9BACL</name>
<dbReference type="InterPro" id="IPR050259">
    <property type="entry name" value="SDR"/>
</dbReference>
<sequence length="230" mass="25015">MTDKTYLIVGASGDIGKAVHRDLQDENIISISKIRPPEYKSEHHFLDLSGQISEEDVREITDHIDVIDGLIWSPGAELFGMFQDTDLKAMDEQYNISIRSLIIFIKVILPKLKLSKSGRIIVISSVWGTVGASFESIYATMKGAQNTLVKSLAKELAATDITVNAVAPGVVSGSMTSALSDEDLEAVLGELPQQRLVEPSEVSSSVCFILNDSSKSINGEILNINGGWYT</sequence>
<dbReference type="OrthoDB" id="9803333at2"/>
<organism evidence="2 3">
    <name type="scientific">Lacicoccus qingdaonensis</name>
    <dbReference type="NCBI Taxonomy" id="576118"/>
    <lineage>
        <taxon>Bacteria</taxon>
        <taxon>Bacillati</taxon>
        <taxon>Bacillota</taxon>
        <taxon>Bacilli</taxon>
        <taxon>Bacillales</taxon>
        <taxon>Salinicoccaceae</taxon>
        <taxon>Lacicoccus</taxon>
    </lineage>
</organism>
<dbReference type="PRINTS" id="PR00081">
    <property type="entry name" value="GDHRDH"/>
</dbReference>
<dbReference type="STRING" id="576118.SAMN05216216_101189"/>
<evidence type="ECO:0000313" key="2">
    <source>
        <dbReference type="EMBL" id="SDK24611.1"/>
    </source>
</evidence>
<dbReference type="PANTHER" id="PTHR42879:SF2">
    <property type="entry name" value="3-OXOACYL-[ACYL-CARRIER-PROTEIN] REDUCTASE FABG"/>
    <property type="match status" value="1"/>
</dbReference>
<dbReference type="InterPro" id="IPR036291">
    <property type="entry name" value="NAD(P)-bd_dom_sf"/>
</dbReference>
<dbReference type="CDD" id="cd05233">
    <property type="entry name" value="SDR_c"/>
    <property type="match status" value="1"/>
</dbReference>
<accession>A0A1G9ABI8</accession>
<dbReference type="Gene3D" id="3.40.50.720">
    <property type="entry name" value="NAD(P)-binding Rossmann-like Domain"/>
    <property type="match status" value="1"/>
</dbReference>
<protein>
    <submittedName>
        <fullName evidence="2">3-oxoacyl-[acyl-carrier protein] reductase</fullName>
    </submittedName>
</protein>
<dbReference type="SUPFAM" id="SSF51735">
    <property type="entry name" value="NAD(P)-binding Rossmann-fold domains"/>
    <property type="match status" value="1"/>
</dbReference>
<dbReference type="RefSeq" id="WP_092983746.1">
    <property type="nucleotide sequence ID" value="NZ_FNFY01000001.1"/>
</dbReference>
<dbReference type="EMBL" id="FNFY01000001">
    <property type="protein sequence ID" value="SDK24611.1"/>
    <property type="molecule type" value="Genomic_DNA"/>
</dbReference>
<dbReference type="PANTHER" id="PTHR42879">
    <property type="entry name" value="3-OXOACYL-(ACYL-CARRIER-PROTEIN) REDUCTASE"/>
    <property type="match status" value="1"/>
</dbReference>
<reference evidence="3" key="1">
    <citation type="submission" date="2016-10" db="EMBL/GenBank/DDBJ databases">
        <authorList>
            <person name="Varghese N."/>
            <person name="Submissions S."/>
        </authorList>
    </citation>
    <scope>NUCLEOTIDE SEQUENCE [LARGE SCALE GENOMIC DNA]</scope>
    <source>
        <strain evidence="3">CGMCC 1.8895</strain>
    </source>
</reference>
<comment type="similarity">
    <text evidence="1">Belongs to the short-chain dehydrogenases/reductases (SDR) family.</text>
</comment>
<dbReference type="InterPro" id="IPR002347">
    <property type="entry name" value="SDR_fam"/>
</dbReference>
<dbReference type="Proteomes" id="UP000199008">
    <property type="component" value="Unassembled WGS sequence"/>
</dbReference>
<evidence type="ECO:0000313" key="3">
    <source>
        <dbReference type="Proteomes" id="UP000199008"/>
    </source>
</evidence>
<dbReference type="Pfam" id="PF13561">
    <property type="entry name" value="adh_short_C2"/>
    <property type="match status" value="1"/>
</dbReference>
<evidence type="ECO:0000256" key="1">
    <source>
        <dbReference type="ARBA" id="ARBA00006484"/>
    </source>
</evidence>
<proteinExistence type="inferred from homology"/>